<gene>
    <name evidence="2" type="ordered locus">amb3228</name>
</gene>
<organism evidence="2 3">
    <name type="scientific">Paramagnetospirillum magneticum (strain ATCC 700264 / AMB-1)</name>
    <name type="common">Magnetospirillum magneticum</name>
    <dbReference type="NCBI Taxonomy" id="342108"/>
    <lineage>
        <taxon>Bacteria</taxon>
        <taxon>Pseudomonadati</taxon>
        <taxon>Pseudomonadota</taxon>
        <taxon>Alphaproteobacteria</taxon>
        <taxon>Rhodospirillales</taxon>
        <taxon>Magnetospirillaceae</taxon>
        <taxon>Paramagnetospirillum</taxon>
    </lineage>
</organism>
<dbReference type="STRING" id="342108.amb3228"/>
<sequence>MTPVTVQSLDQARTALRAADPDRPVRLQSPPGAAGQHGIGWWLALTRLLAEEFPQREMEAVLDCGDAPGAVLAALRAGVPLVRASGLPDEMRDRLADIARRMGARLLA</sequence>
<reference evidence="2 3" key="1">
    <citation type="journal article" date="2005" name="DNA Res.">
        <title>Complete genome sequence of the facultative anaerobic magnetotactic bacterium Magnetospirillum sp. strain AMB-1.</title>
        <authorList>
            <person name="Matsunaga T."/>
            <person name="Okamura Y."/>
            <person name="Fukuda Y."/>
            <person name="Wahyudi A.T."/>
            <person name="Murase Y."/>
            <person name="Takeyama H."/>
        </authorList>
    </citation>
    <scope>NUCLEOTIDE SEQUENCE [LARGE SCALE GENOMIC DNA]</scope>
    <source>
        <strain evidence="3">ATCC 700264 / AMB-1</strain>
    </source>
</reference>
<dbReference type="RefSeq" id="WP_011385593.1">
    <property type="nucleotide sequence ID" value="NC_007626.1"/>
</dbReference>
<dbReference type="HOGENOM" id="CLU_147828_0_0_5"/>
<name>Q2W293_PARM1</name>
<dbReference type="OrthoDB" id="7360697at2"/>
<feature type="region of interest" description="Disordered" evidence="1">
    <location>
        <begin position="1"/>
        <end position="35"/>
    </location>
</feature>
<accession>Q2W293</accession>
<evidence type="ECO:0000313" key="2">
    <source>
        <dbReference type="EMBL" id="BAE52032.1"/>
    </source>
</evidence>
<feature type="compositionally biased region" description="Polar residues" evidence="1">
    <location>
        <begin position="1"/>
        <end position="11"/>
    </location>
</feature>
<dbReference type="EMBL" id="AP007255">
    <property type="protein sequence ID" value="BAE52032.1"/>
    <property type="molecule type" value="Genomic_DNA"/>
</dbReference>
<dbReference type="Proteomes" id="UP000007058">
    <property type="component" value="Chromosome"/>
</dbReference>
<keyword evidence="3" id="KW-1185">Reference proteome</keyword>
<dbReference type="KEGG" id="mag:amb3228"/>
<dbReference type="AlphaFoldDB" id="Q2W293"/>
<protein>
    <submittedName>
        <fullName evidence="2">Uncharacterized protein</fullName>
    </submittedName>
</protein>
<evidence type="ECO:0000256" key="1">
    <source>
        <dbReference type="SAM" id="MobiDB-lite"/>
    </source>
</evidence>
<proteinExistence type="predicted"/>
<evidence type="ECO:0000313" key="3">
    <source>
        <dbReference type="Proteomes" id="UP000007058"/>
    </source>
</evidence>